<evidence type="ECO:0000313" key="3">
    <source>
        <dbReference type="WBParaSite" id="PTRK_0000563700.1"/>
    </source>
</evidence>
<keyword evidence="1" id="KW-1133">Transmembrane helix</keyword>
<proteinExistence type="predicted"/>
<name>A0A0N4ZDH4_PARTI</name>
<protein>
    <submittedName>
        <fullName evidence="3">Sortilin_C domain-containing protein</fullName>
    </submittedName>
</protein>
<feature type="transmembrane region" description="Helical" evidence="1">
    <location>
        <begin position="264"/>
        <end position="284"/>
    </location>
</feature>
<sequence>MADEKNRRLSIPLNILKSTNGKTKVVTNQGHTDFRRVSEDINIPHHINNNNVQISIPPSEMELRGYYPFTPNIVPLDDRIIKFGYASLLENVLCETISESNEQYSNNKYAPKANCDMLFGTTGDSVNMLDNLDNNNQLYLLRKDNYKLAQFRSKCLSLEDTSQLWNLLPEDVQMEIFLTIEKRDLISSNNCEYIWIEDCYANTIKILSMSNLLEVSTNKKKSVRWRNSSNGNIIVHRYSIPYISPKYNLIFMNTIRNNKKCCLMSVWLFMIFVISVAIVVTIILDSKQPIAFTRNNYTSFMMQG</sequence>
<dbReference type="Proteomes" id="UP000038045">
    <property type="component" value="Unplaced"/>
</dbReference>
<keyword evidence="1" id="KW-0472">Membrane</keyword>
<dbReference type="WBParaSite" id="PTRK_0000563700.1">
    <property type="protein sequence ID" value="PTRK_0000563700.1"/>
    <property type="gene ID" value="PTRK_0000563700"/>
</dbReference>
<evidence type="ECO:0000256" key="1">
    <source>
        <dbReference type="SAM" id="Phobius"/>
    </source>
</evidence>
<organism evidence="2 3">
    <name type="scientific">Parastrongyloides trichosuri</name>
    <name type="common">Possum-specific nematode worm</name>
    <dbReference type="NCBI Taxonomy" id="131310"/>
    <lineage>
        <taxon>Eukaryota</taxon>
        <taxon>Metazoa</taxon>
        <taxon>Ecdysozoa</taxon>
        <taxon>Nematoda</taxon>
        <taxon>Chromadorea</taxon>
        <taxon>Rhabditida</taxon>
        <taxon>Tylenchina</taxon>
        <taxon>Panagrolaimomorpha</taxon>
        <taxon>Strongyloidoidea</taxon>
        <taxon>Strongyloididae</taxon>
        <taxon>Parastrongyloides</taxon>
    </lineage>
</organism>
<dbReference type="AlphaFoldDB" id="A0A0N4ZDH4"/>
<reference evidence="3" key="1">
    <citation type="submission" date="2017-02" db="UniProtKB">
        <authorList>
            <consortium name="WormBaseParasite"/>
        </authorList>
    </citation>
    <scope>IDENTIFICATION</scope>
</reference>
<keyword evidence="2" id="KW-1185">Reference proteome</keyword>
<accession>A0A0N4ZDH4</accession>
<keyword evidence="1" id="KW-0812">Transmembrane</keyword>
<evidence type="ECO:0000313" key="2">
    <source>
        <dbReference type="Proteomes" id="UP000038045"/>
    </source>
</evidence>